<comment type="caution">
    <text evidence="1">The sequence shown here is derived from an EMBL/GenBank/DDBJ whole genome shotgun (WGS) entry which is preliminary data.</text>
</comment>
<dbReference type="Proteomes" id="UP001596274">
    <property type="component" value="Unassembled WGS sequence"/>
</dbReference>
<dbReference type="Pfam" id="PF21811">
    <property type="entry name" value="RdfA"/>
    <property type="match status" value="1"/>
</dbReference>
<sequence>MTDTSSRPNSKVARVIEAYDLAGLGAQLERQWTGADGDRTSLRDLADVFNRRVLEAA</sequence>
<name>A0ABD5T2F1_9EURY</name>
<gene>
    <name evidence="1" type="primary">rdfA</name>
    <name evidence="1" type="ORF">ACFQDD_09050</name>
</gene>
<organism evidence="1 2">
    <name type="scientific">Halorubrum pallidum</name>
    <dbReference type="NCBI Taxonomy" id="1526114"/>
    <lineage>
        <taxon>Archaea</taxon>
        <taxon>Methanobacteriati</taxon>
        <taxon>Methanobacteriota</taxon>
        <taxon>Stenosarchaea group</taxon>
        <taxon>Halobacteria</taxon>
        <taxon>Halobacteriales</taxon>
        <taxon>Haloferacaceae</taxon>
        <taxon>Halorubrum</taxon>
    </lineage>
</organism>
<dbReference type="InterPro" id="IPR048925">
    <property type="entry name" value="RdfA"/>
</dbReference>
<evidence type="ECO:0000313" key="1">
    <source>
        <dbReference type="EMBL" id="MFC6771661.1"/>
    </source>
</evidence>
<reference evidence="1 2" key="1">
    <citation type="journal article" date="2019" name="Int. J. Syst. Evol. Microbiol.">
        <title>The Global Catalogue of Microorganisms (GCM) 10K type strain sequencing project: providing services to taxonomists for standard genome sequencing and annotation.</title>
        <authorList>
            <consortium name="The Broad Institute Genomics Platform"/>
            <consortium name="The Broad Institute Genome Sequencing Center for Infectious Disease"/>
            <person name="Wu L."/>
            <person name="Ma J."/>
        </authorList>
    </citation>
    <scope>NUCLEOTIDE SEQUENCE [LARGE SCALE GENOMIC DNA]</scope>
    <source>
        <strain evidence="1 2">PJ61</strain>
    </source>
</reference>
<dbReference type="AlphaFoldDB" id="A0ABD5T2F1"/>
<protein>
    <submittedName>
        <fullName evidence="1">Rod-determining factor RdfA</fullName>
    </submittedName>
</protein>
<keyword evidence="2" id="KW-1185">Reference proteome</keyword>
<proteinExistence type="predicted"/>
<accession>A0ABD5T2F1</accession>
<dbReference type="EMBL" id="JBHSWT010000453">
    <property type="protein sequence ID" value="MFC6771661.1"/>
    <property type="molecule type" value="Genomic_DNA"/>
</dbReference>
<feature type="non-terminal residue" evidence="1">
    <location>
        <position position="57"/>
    </location>
</feature>
<evidence type="ECO:0000313" key="2">
    <source>
        <dbReference type="Proteomes" id="UP001596274"/>
    </source>
</evidence>